<dbReference type="GO" id="GO:0003676">
    <property type="term" value="F:nucleic acid binding"/>
    <property type="evidence" value="ECO:0007669"/>
    <property type="project" value="InterPro"/>
</dbReference>
<dbReference type="PANTHER" id="PTHR35004">
    <property type="entry name" value="TRANSPOSASE RV3428C-RELATED"/>
    <property type="match status" value="1"/>
</dbReference>
<dbReference type="Pfam" id="PF00665">
    <property type="entry name" value="rve"/>
    <property type="match status" value="1"/>
</dbReference>
<dbReference type="Proteomes" id="UP000824179">
    <property type="component" value="Unassembled WGS sequence"/>
</dbReference>
<protein>
    <submittedName>
        <fullName evidence="2">DDE-type integrase/transposase/recombinase</fullName>
    </submittedName>
</protein>
<sequence length="314" mass="37433">MKTISQIARFRQSVITYSFNFGVPAAVRRFNVSRASVYRWRARFNGQTASLLDRSRRPHHHPNQHTQKELKLINDMRRRNPNAGLVVFWVKLRKRGYLRSIPSLWRVLRRQSLQPVKPPNPKYIPKPYEKMFYPGQRVQVDVKVVPLACIVPNADGLQERYYQYTAIDEYSRFRYVAAFREQSTYSSAQFLDMLVKAFPFKIECIQTDNGLEFIKEFKEHEKGKLSLFEARLKQLGIRHKLIKPYTPRHNGKVERSHRKDNEYFYATHKFYSFDDFAAQLAIHNRKYNSFPMRPLNWHSPKDYITDFLKDGLLH</sequence>
<dbReference type="SUPFAM" id="SSF53098">
    <property type="entry name" value="Ribonuclease H-like"/>
    <property type="match status" value="1"/>
</dbReference>
<dbReference type="InterPro" id="IPR001584">
    <property type="entry name" value="Integrase_cat-core"/>
</dbReference>
<organism evidence="2 3">
    <name type="scientific">Candidatus Coproplasma stercoripullorum</name>
    <dbReference type="NCBI Taxonomy" id="2840751"/>
    <lineage>
        <taxon>Bacteria</taxon>
        <taxon>Bacillati</taxon>
        <taxon>Bacillota</taxon>
        <taxon>Clostridia</taxon>
        <taxon>Eubacteriales</taxon>
        <taxon>Candidatus Coproplasma</taxon>
    </lineage>
</organism>
<dbReference type="InterPro" id="IPR012337">
    <property type="entry name" value="RNaseH-like_sf"/>
</dbReference>
<comment type="caution">
    <text evidence="2">The sequence shown here is derived from an EMBL/GenBank/DDBJ whole genome shotgun (WGS) entry which is preliminary data.</text>
</comment>
<dbReference type="Pfam" id="PF13518">
    <property type="entry name" value="HTH_28"/>
    <property type="match status" value="1"/>
</dbReference>
<reference evidence="2" key="1">
    <citation type="submission" date="2020-10" db="EMBL/GenBank/DDBJ databases">
        <authorList>
            <person name="Gilroy R."/>
        </authorList>
    </citation>
    <scope>NUCLEOTIDE SEQUENCE</scope>
    <source>
        <strain evidence="2">ChiW25-3613</strain>
    </source>
</reference>
<accession>A0A9D1AFG8</accession>
<dbReference type="PROSITE" id="PS50994">
    <property type="entry name" value="INTEGRASE"/>
    <property type="match status" value="1"/>
</dbReference>
<dbReference type="SUPFAM" id="SSF46689">
    <property type="entry name" value="Homeodomain-like"/>
    <property type="match status" value="1"/>
</dbReference>
<gene>
    <name evidence="2" type="ORF">IAB90_03950</name>
</gene>
<name>A0A9D1AFG8_9FIRM</name>
<dbReference type="PANTHER" id="PTHR35004:SF7">
    <property type="entry name" value="INTEGRASE PROTEIN"/>
    <property type="match status" value="1"/>
</dbReference>
<dbReference type="InterPro" id="IPR055247">
    <property type="entry name" value="InsJ-like_HTH"/>
</dbReference>
<evidence type="ECO:0000259" key="1">
    <source>
        <dbReference type="PROSITE" id="PS50994"/>
    </source>
</evidence>
<dbReference type="InterPro" id="IPR009057">
    <property type="entry name" value="Homeodomain-like_sf"/>
</dbReference>
<dbReference type="EMBL" id="DVHB01000070">
    <property type="protein sequence ID" value="HIR39517.1"/>
    <property type="molecule type" value="Genomic_DNA"/>
</dbReference>
<proteinExistence type="predicted"/>
<evidence type="ECO:0000313" key="3">
    <source>
        <dbReference type="Proteomes" id="UP000824179"/>
    </source>
</evidence>
<dbReference type="GO" id="GO:0015074">
    <property type="term" value="P:DNA integration"/>
    <property type="evidence" value="ECO:0007669"/>
    <property type="project" value="InterPro"/>
</dbReference>
<dbReference type="Gene3D" id="3.30.420.10">
    <property type="entry name" value="Ribonuclease H-like superfamily/Ribonuclease H"/>
    <property type="match status" value="1"/>
</dbReference>
<feature type="domain" description="Integrase catalytic" evidence="1">
    <location>
        <begin position="130"/>
        <end position="308"/>
    </location>
</feature>
<dbReference type="AlphaFoldDB" id="A0A9D1AFG8"/>
<evidence type="ECO:0000313" key="2">
    <source>
        <dbReference type="EMBL" id="HIR39517.1"/>
    </source>
</evidence>
<reference evidence="2" key="2">
    <citation type="journal article" date="2021" name="PeerJ">
        <title>Extensive microbial diversity within the chicken gut microbiome revealed by metagenomics and culture.</title>
        <authorList>
            <person name="Gilroy R."/>
            <person name="Ravi A."/>
            <person name="Getino M."/>
            <person name="Pursley I."/>
            <person name="Horton D.L."/>
            <person name="Alikhan N.F."/>
            <person name="Baker D."/>
            <person name="Gharbi K."/>
            <person name="Hall N."/>
            <person name="Watson M."/>
            <person name="Adriaenssens E.M."/>
            <person name="Foster-Nyarko E."/>
            <person name="Jarju S."/>
            <person name="Secka A."/>
            <person name="Antonio M."/>
            <person name="Oren A."/>
            <person name="Chaudhuri R.R."/>
            <person name="La Ragione R."/>
            <person name="Hildebrand F."/>
            <person name="Pallen M.J."/>
        </authorList>
    </citation>
    <scope>NUCLEOTIDE SEQUENCE</scope>
    <source>
        <strain evidence="2">ChiW25-3613</strain>
    </source>
</reference>
<dbReference type="InterPro" id="IPR036397">
    <property type="entry name" value="RNaseH_sf"/>
</dbReference>